<accession>A0A852BXT8</accession>
<feature type="non-terminal residue" evidence="1">
    <location>
        <position position="1"/>
    </location>
</feature>
<dbReference type="GO" id="GO:0042742">
    <property type="term" value="P:defense response to bacterium"/>
    <property type="evidence" value="ECO:0007669"/>
    <property type="project" value="TreeGrafter"/>
</dbReference>
<dbReference type="InterPro" id="IPR007677">
    <property type="entry name" value="Gasdermin"/>
</dbReference>
<dbReference type="Proteomes" id="UP000611227">
    <property type="component" value="Unassembled WGS sequence"/>
</dbReference>
<dbReference type="GO" id="GO:0005546">
    <property type="term" value="F:phosphatidylinositol-4,5-bisphosphate binding"/>
    <property type="evidence" value="ECO:0007669"/>
    <property type="project" value="TreeGrafter"/>
</dbReference>
<reference evidence="1" key="1">
    <citation type="submission" date="2019-09" db="EMBL/GenBank/DDBJ databases">
        <title>Bird 10,000 Genomes (B10K) Project - Family phase.</title>
        <authorList>
            <person name="Zhang G."/>
        </authorList>
    </citation>
    <scope>NUCLEOTIDE SEQUENCE</scope>
    <source>
        <strain evidence="1">B10K-DU-001-30</strain>
        <tissue evidence="1">Muscle</tissue>
    </source>
</reference>
<dbReference type="GO" id="GO:0070269">
    <property type="term" value="P:pyroptotic inflammatory response"/>
    <property type="evidence" value="ECO:0007669"/>
    <property type="project" value="TreeGrafter"/>
</dbReference>
<name>A0A852BXT8_9PICI</name>
<comment type="caution">
    <text evidence="1">The sequence shown here is derived from an EMBL/GenBank/DDBJ whole genome shotgun (WGS) entry which is preliminary data.</text>
</comment>
<dbReference type="AlphaFoldDB" id="A0A852BXT8"/>
<feature type="non-terminal residue" evidence="1">
    <location>
        <position position="102"/>
    </location>
</feature>
<dbReference type="GO" id="GO:0070273">
    <property type="term" value="F:phosphatidylinositol-4-phosphate binding"/>
    <property type="evidence" value="ECO:0007669"/>
    <property type="project" value="TreeGrafter"/>
</dbReference>
<gene>
    <name evidence="1" type="primary">Gsdma3</name>
    <name evidence="1" type="ORF">RAMSUL_R13193</name>
</gene>
<dbReference type="GO" id="GO:0001786">
    <property type="term" value="F:phosphatidylserine binding"/>
    <property type="evidence" value="ECO:0007669"/>
    <property type="project" value="TreeGrafter"/>
</dbReference>
<evidence type="ECO:0000313" key="2">
    <source>
        <dbReference type="Proteomes" id="UP000611227"/>
    </source>
</evidence>
<keyword evidence="2" id="KW-1185">Reference proteome</keyword>
<organism evidence="1 2">
    <name type="scientific">Ramphastos sulfuratus</name>
    <dbReference type="NCBI Taxonomy" id="322582"/>
    <lineage>
        <taxon>Eukaryota</taxon>
        <taxon>Metazoa</taxon>
        <taxon>Chordata</taxon>
        <taxon>Craniata</taxon>
        <taxon>Vertebrata</taxon>
        <taxon>Euteleostomi</taxon>
        <taxon>Archelosauria</taxon>
        <taxon>Archosauria</taxon>
        <taxon>Dinosauria</taxon>
        <taxon>Saurischia</taxon>
        <taxon>Theropoda</taxon>
        <taxon>Coelurosauria</taxon>
        <taxon>Aves</taxon>
        <taxon>Neognathae</taxon>
        <taxon>Neoaves</taxon>
        <taxon>Telluraves</taxon>
        <taxon>Coraciimorphae</taxon>
        <taxon>Piciformes</taxon>
        <taxon>Ramphastidae</taxon>
        <taxon>Ramphastos</taxon>
    </lineage>
</organism>
<dbReference type="PANTHER" id="PTHR16399:SF18">
    <property type="entry name" value="GASDERMIN-A"/>
    <property type="match status" value="1"/>
</dbReference>
<evidence type="ECO:0000313" key="1">
    <source>
        <dbReference type="EMBL" id="NXP73104.1"/>
    </source>
</evidence>
<dbReference type="EMBL" id="WBNM01012163">
    <property type="protein sequence ID" value="NXP73104.1"/>
    <property type="molecule type" value="Genomic_DNA"/>
</dbReference>
<dbReference type="PANTHER" id="PTHR16399">
    <property type="entry name" value="GASDERMIN"/>
    <property type="match status" value="1"/>
</dbReference>
<sequence>FNSTELKEDQLLLLLEALDKKMVSQHLQMISGILAQEEMRGLFNEATFLLPASQEEQALITAMFEKSGITLQEDGSASWPEEAFPALAALYASLYVLDLLSN</sequence>
<proteinExistence type="predicted"/>
<protein>
    <submittedName>
        <fullName evidence="1">GSDA3 protein</fullName>
    </submittedName>
</protein>